<accession>A0A1H0ZYW9</accession>
<dbReference type="GO" id="GO:0016853">
    <property type="term" value="F:isomerase activity"/>
    <property type="evidence" value="ECO:0007669"/>
    <property type="project" value="UniProtKB-KW"/>
</dbReference>
<keyword evidence="5" id="KW-1185">Reference proteome</keyword>
<reference evidence="5" key="1">
    <citation type="submission" date="2016-10" db="EMBL/GenBank/DDBJ databases">
        <authorList>
            <person name="Varghese N."/>
            <person name="Submissions S."/>
        </authorList>
    </citation>
    <scope>NUCLEOTIDE SEQUENCE [LARGE SCALE GENOMIC DNA]</scope>
    <source>
        <strain evidence="5">DSM 45459</strain>
    </source>
</reference>
<dbReference type="Pfam" id="PF00206">
    <property type="entry name" value="Lyase_1"/>
    <property type="match status" value="1"/>
</dbReference>
<dbReference type="PRINTS" id="PR00145">
    <property type="entry name" value="ARGSUCLYASE"/>
</dbReference>
<dbReference type="InterPro" id="IPR008948">
    <property type="entry name" value="L-Aspartase-like"/>
</dbReference>
<protein>
    <submittedName>
        <fullName evidence="4">3-carboxy-cis,cis-muconate cycloisomerase</fullName>
    </submittedName>
</protein>
<dbReference type="OrthoDB" id="9768878at2"/>
<gene>
    <name evidence="4" type="ORF">SAMN04489718_1321</name>
</gene>
<dbReference type="PRINTS" id="PR00149">
    <property type="entry name" value="FUMRATELYASE"/>
</dbReference>
<dbReference type="SMART" id="SM00998">
    <property type="entry name" value="ADSL_C"/>
    <property type="match status" value="1"/>
</dbReference>
<evidence type="ECO:0000256" key="2">
    <source>
        <dbReference type="ARBA" id="ARBA00034772"/>
    </source>
</evidence>
<dbReference type="PANTHER" id="PTHR43172">
    <property type="entry name" value="ADENYLOSUCCINATE LYASE"/>
    <property type="match status" value="1"/>
</dbReference>
<evidence type="ECO:0000313" key="4">
    <source>
        <dbReference type="EMBL" id="SDQ32608.1"/>
    </source>
</evidence>
<dbReference type="InterPro" id="IPR020557">
    <property type="entry name" value="Fumarate_lyase_CS"/>
</dbReference>
<keyword evidence="1" id="KW-0456">Lyase</keyword>
<name>A0A1H0ZYW9_9ACTN</name>
<dbReference type="EMBL" id="FNKO01000001">
    <property type="protein sequence ID" value="SDQ32608.1"/>
    <property type="molecule type" value="Genomic_DNA"/>
</dbReference>
<dbReference type="InterPro" id="IPR022761">
    <property type="entry name" value="Fumarate_lyase_N"/>
</dbReference>
<proteinExistence type="inferred from homology"/>
<dbReference type="PROSITE" id="PS00163">
    <property type="entry name" value="FUMARATE_LYASES"/>
    <property type="match status" value="1"/>
</dbReference>
<comment type="similarity">
    <text evidence="2">Belongs to the class-II fumarase/aspartase family.</text>
</comment>
<dbReference type="Pfam" id="PF10397">
    <property type="entry name" value="ADSL_C"/>
    <property type="match status" value="1"/>
</dbReference>
<dbReference type="InterPro" id="IPR019468">
    <property type="entry name" value="AdenyloSucc_lyase_C"/>
</dbReference>
<sequence length="448" mass="47329">MFTPTFVSERFAACTDRRAWLAAMLEFEAALVRAQADVGVLDPGVAERIARECAADGFDVDSIAERAASSATPVIPLVNDLTERVPQEVSGWVHRGATSQDVVDTAAMLVARTALDRLLEELRGVADECARLARQHRDTVMTGRSLLQQALPTTFGRKAAGWLGGVVDATEPVARLRRERLAVQFGGPVGTLATLGTSGVSVAAALAERLGLAEPVLPWHTERTRTGELASALGTVAGTLGKIALDVKLGAQTELGELAEGSSGGSSAMPHKRNPVRAVRVTAAARRVPGLVATLLSAMPQEHERGAGDWQAEWEPFTELLRLTGTAASLTREMLADLRVNTTAMRTNLDVTGGALLAERVSAVLAPELGARRAKELVTGLVSGIGDGEGGLRAELLDDPTVRSVLSEQAVLEVTDPEGYLGSAAEFVDRALERYTSWKETSTGDSGL</sequence>
<dbReference type="PANTHER" id="PTHR43172:SF2">
    <property type="entry name" value="ADENYLOSUCCINATE LYASE C-TERMINAL DOMAIN-CONTAINING PROTEIN"/>
    <property type="match status" value="1"/>
</dbReference>
<dbReference type="CDD" id="cd01597">
    <property type="entry name" value="pCLME"/>
    <property type="match status" value="1"/>
</dbReference>
<dbReference type="NCBIfam" id="TIGR02426">
    <property type="entry name" value="protocat_pcaB"/>
    <property type="match status" value="1"/>
</dbReference>
<feature type="domain" description="Adenylosuccinate lyase C-terminal" evidence="3">
    <location>
        <begin position="353"/>
        <end position="432"/>
    </location>
</feature>
<evidence type="ECO:0000313" key="5">
    <source>
        <dbReference type="Proteomes" id="UP000199301"/>
    </source>
</evidence>
<organism evidence="4 5">
    <name type="scientific">Actinopolyspora saharensis</name>
    <dbReference type="NCBI Taxonomy" id="995062"/>
    <lineage>
        <taxon>Bacteria</taxon>
        <taxon>Bacillati</taxon>
        <taxon>Actinomycetota</taxon>
        <taxon>Actinomycetes</taxon>
        <taxon>Actinopolysporales</taxon>
        <taxon>Actinopolysporaceae</taxon>
        <taxon>Actinopolyspora</taxon>
    </lineage>
</organism>
<dbReference type="Gene3D" id="1.20.200.10">
    <property type="entry name" value="Fumarase/aspartase (Central domain)"/>
    <property type="match status" value="1"/>
</dbReference>
<evidence type="ECO:0000256" key="1">
    <source>
        <dbReference type="ARBA" id="ARBA00023239"/>
    </source>
</evidence>
<dbReference type="Gene3D" id="1.10.40.30">
    <property type="entry name" value="Fumarase/aspartase (C-terminal domain)"/>
    <property type="match status" value="1"/>
</dbReference>
<dbReference type="GO" id="GO:0019619">
    <property type="term" value="P:3,4-dihydroxybenzoate catabolic process"/>
    <property type="evidence" value="ECO:0007669"/>
    <property type="project" value="InterPro"/>
</dbReference>
<dbReference type="STRING" id="995062.SAMN04489718_1321"/>
<keyword evidence="4" id="KW-0413">Isomerase</keyword>
<dbReference type="Proteomes" id="UP000199301">
    <property type="component" value="Unassembled WGS sequence"/>
</dbReference>
<dbReference type="SUPFAM" id="SSF48557">
    <property type="entry name" value="L-aspartase-like"/>
    <property type="match status" value="1"/>
</dbReference>
<dbReference type="AlphaFoldDB" id="A0A1H0ZYW9"/>
<dbReference type="InterPro" id="IPR000362">
    <property type="entry name" value="Fumarate_lyase_fam"/>
</dbReference>
<dbReference type="GO" id="GO:0016829">
    <property type="term" value="F:lyase activity"/>
    <property type="evidence" value="ECO:0007669"/>
    <property type="project" value="UniProtKB-KW"/>
</dbReference>
<dbReference type="RefSeq" id="WP_092522778.1">
    <property type="nucleotide sequence ID" value="NZ_FNKO01000001.1"/>
</dbReference>
<evidence type="ECO:0000259" key="3">
    <source>
        <dbReference type="SMART" id="SM00998"/>
    </source>
</evidence>
<dbReference type="InterPro" id="IPR012789">
    <property type="entry name" value="Protocat_PcaB-like"/>
</dbReference>